<dbReference type="EMBL" id="JBIGIC010000001">
    <property type="protein sequence ID" value="MFG6485521.1"/>
    <property type="molecule type" value="Genomic_DNA"/>
</dbReference>
<dbReference type="Proteomes" id="UP001606134">
    <property type="component" value="Unassembled WGS sequence"/>
</dbReference>
<comment type="caution">
    <text evidence="2">The sequence shown here is derived from an EMBL/GenBank/DDBJ whole genome shotgun (WGS) entry which is preliminary data.</text>
</comment>
<dbReference type="InterPro" id="IPR056091">
    <property type="entry name" value="DUF7674"/>
</dbReference>
<organism evidence="2 3">
    <name type="scientific">Pelomonas candidula</name>
    <dbReference type="NCBI Taxonomy" id="3299025"/>
    <lineage>
        <taxon>Bacteria</taxon>
        <taxon>Pseudomonadati</taxon>
        <taxon>Pseudomonadota</taxon>
        <taxon>Betaproteobacteria</taxon>
        <taxon>Burkholderiales</taxon>
        <taxon>Sphaerotilaceae</taxon>
        <taxon>Roseateles</taxon>
    </lineage>
</organism>
<evidence type="ECO:0000313" key="2">
    <source>
        <dbReference type="EMBL" id="MFG6485521.1"/>
    </source>
</evidence>
<sequence>MNTVADLHQQVRRQFPSIAGLADRFHEKRWEGMVDEVGEYAWFEALADALNDEMRRQVPFDQHRAVFQMLARAYASGSDEVRGCIDVSFVENLFWTVSSAKSLPYWERLPPALKQLYVDFHRREP</sequence>
<protein>
    <recommendedName>
        <fullName evidence="1">DUF7674 domain-containing protein</fullName>
    </recommendedName>
</protein>
<accession>A0ABW7H6Y6</accession>
<proteinExistence type="predicted"/>
<evidence type="ECO:0000259" key="1">
    <source>
        <dbReference type="Pfam" id="PF24722"/>
    </source>
</evidence>
<dbReference type="Pfam" id="PF24722">
    <property type="entry name" value="DUF7674"/>
    <property type="match status" value="1"/>
</dbReference>
<dbReference type="RefSeq" id="WP_394406202.1">
    <property type="nucleotide sequence ID" value="NZ_JBIGIC010000001.1"/>
</dbReference>
<feature type="domain" description="DUF7674" evidence="1">
    <location>
        <begin position="10"/>
        <end position="120"/>
    </location>
</feature>
<gene>
    <name evidence="2" type="ORF">ACG04R_02485</name>
</gene>
<name>A0ABW7H6Y6_9BURK</name>
<keyword evidence="3" id="KW-1185">Reference proteome</keyword>
<reference evidence="2 3" key="1">
    <citation type="submission" date="2024-08" db="EMBL/GenBank/DDBJ databases">
        <authorList>
            <person name="Lu H."/>
        </authorList>
    </citation>
    <scope>NUCLEOTIDE SEQUENCE [LARGE SCALE GENOMIC DNA]</scope>
    <source>
        <strain evidence="2 3">BYS78W</strain>
    </source>
</reference>
<evidence type="ECO:0000313" key="3">
    <source>
        <dbReference type="Proteomes" id="UP001606134"/>
    </source>
</evidence>